<keyword evidence="3" id="KW-1185">Reference proteome</keyword>
<dbReference type="AlphaFoldDB" id="A0A6A6VYX1"/>
<feature type="region of interest" description="Disordered" evidence="1">
    <location>
        <begin position="121"/>
        <end position="186"/>
    </location>
</feature>
<dbReference type="RefSeq" id="XP_033597395.1">
    <property type="nucleotide sequence ID" value="XM_033745719.1"/>
</dbReference>
<evidence type="ECO:0000256" key="1">
    <source>
        <dbReference type="SAM" id="MobiDB-lite"/>
    </source>
</evidence>
<dbReference type="Proteomes" id="UP000799437">
    <property type="component" value="Unassembled WGS sequence"/>
</dbReference>
<feature type="compositionally biased region" description="Basic residues" evidence="1">
    <location>
        <begin position="71"/>
        <end position="81"/>
    </location>
</feature>
<feature type="compositionally biased region" description="Polar residues" evidence="1">
    <location>
        <begin position="169"/>
        <end position="186"/>
    </location>
</feature>
<feature type="region of interest" description="Disordered" evidence="1">
    <location>
        <begin position="1"/>
        <end position="35"/>
    </location>
</feature>
<feature type="compositionally biased region" description="Polar residues" evidence="1">
    <location>
        <begin position="121"/>
        <end position="137"/>
    </location>
</feature>
<dbReference type="GeneID" id="54486773"/>
<accession>A0A6A6VYX1</accession>
<feature type="compositionally biased region" description="Low complexity" evidence="1">
    <location>
        <begin position="289"/>
        <end position="316"/>
    </location>
</feature>
<evidence type="ECO:0000313" key="2">
    <source>
        <dbReference type="EMBL" id="KAF2754944.1"/>
    </source>
</evidence>
<feature type="compositionally biased region" description="Low complexity" evidence="1">
    <location>
        <begin position="83"/>
        <end position="96"/>
    </location>
</feature>
<sequence length="338" mass="37802">MNHHGPSIVSPISEVPTLRARKTASTGGNRSWSEEEENYLLQTRMQKMPYKHIAIHLKKTELACRLHFHQLSHGSHRRKRAASISSYTSSSSTEQSPYLGQHHYPEQTDSVIESRQSSPIIYNTTPSQSIHTSPARRTSSHQHKTLLPKPSPPTPRHSPDRERGAQGLRINTSDSMLRQTSPSDSAVDTTRLRALYDARRASFWASIAADYGQNISPAHLEHIWQSTTNPARPPTPEPSPDGSLLTRPELKPAFVYSTEQHRGFTPVNQYQYHSQTHQTHPVAASEGRPQYTLPLPQPQTKSQPQSQPSAPALSRSWSGSSNVPIAALLTSDREPRHE</sequence>
<feature type="region of interest" description="Disordered" evidence="1">
    <location>
        <begin position="71"/>
        <end position="102"/>
    </location>
</feature>
<proteinExistence type="predicted"/>
<evidence type="ECO:0008006" key="4">
    <source>
        <dbReference type="Google" id="ProtNLM"/>
    </source>
</evidence>
<dbReference type="OrthoDB" id="5399305at2759"/>
<gene>
    <name evidence="2" type="ORF">EJ05DRAFT_488517</name>
</gene>
<feature type="region of interest" description="Disordered" evidence="1">
    <location>
        <begin position="226"/>
        <end position="247"/>
    </location>
</feature>
<reference evidence="2" key="1">
    <citation type="journal article" date="2020" name="Stud. Mycol.">
        <title>101 Dothideomycetes genomes: a test case for predicting lifestyles and emergence of pathogens.</title>
        <authorList>
            <person name="Haridas S."/>
            <person name="Albert R."/>
            <person name="Binder M."/>
            <person name="Bloem J."/>
            <person name="Labutti K."/>
            <person name="Salamov A."/>
            <person name="Andreopoulos B."/>
            <person name="Baker S."/>
            <person name="Barry K."/>
            <person name="Bills G."/>
            <person name="Bluhm B."/>
            <person name="Cannon C."/>
            <person name="Castanera R."/>
            <person name="Culley D."/>
            <person name="Daum C."/>
            <person name="Ezra D."/>
            <person name="Gonzalez J."/>
            <person name="Henrissat B."/>
            <person name="Kuo A."/>
            <person name="Liang C."/>
            <person name="Lipzen A."/>
            <person name="Lutzoni F."/>
            <person name="Magnuson J."/>
            <person name="Mondo S."/>
            <person name="Nolan M."/>
            <person name="Ohm R."/>
            <person name="Pangilinan J."/>
            <person name="Park H.-J."/>
            <person name="Ramirez L."/>
            <person name="Alfaro M."/>
            <person name="Sun H."/>
            <person name="Tritt A."/>
            <person name="Yoshinaga Y."/>
            <person name="Zwiers L.-H."/>
            <person name="Turgeon B."/>
            <person name="Goodwin S."/>
            <person name="Spatafora J."/>
            <person name="Crous P."/>
            <person name="Grigoriev I."/>
        </authorList>
    </citation>
    <scope>NUCLEOTIDE SEQUENCE</scope>
    <source>
        <strain evidence="2">CBS 121739</strain>
    </source>
</reference>
<evidence type="ECO:0000313" key="3">
    <source>
        <dbReference type="Proteomes" id="UP000799437"/>
    </source>
</evidence>
<dbReference type="InterPro" id="IPR001005">
    <property type="entry name" value="SANT/Myb"/>
</dbReference>
<organism evidence="2 3">
    <name type="scientific">Pseudovirgaria hyperparasitica</name>
    <dbReference type="NCBI Taxonomy" id="470096"/>
    <lineage>
        <taxon>Eukaryota</taxon>
        <taxon>Fungi</taxon>
        <taxon>Dikarya</taxon>
        <taxon>Ascomycota</taxon>
        <taxon>Pezizomycotina</taxon>
        <taxon>Dothideomycetes</taxon>
        <taxon>Dothideomycetes incertae sedis</taxon>
        <taxon>Acrospermales</taxon>
        <taxon>Acrospermaceae</taxon>
        <taxon>Pseudovirgaria</taxon>
    </lineage>
</organism>
<protein>
    <recommendedName>
        <fullName evidence="4">Myb-like domain-containing protein</fullName>
    </recommendedName>
</protein>
<feature type="region of interest" description="Disordered" evidence="1">
    <location>
        <begin position="272"/>
        <end position="338"/>
    </location>
</feature>
<dbReference type="CDD" id="cd00167">
    <property type="entry name" value="SANT"/>
    <property type="match status" value="1"/>
</dbReference>
<dbReference type="EMBL" id="ML996578">
    <property type="protein sequence ID" value="KAF2754944.1"/>
    <property type="molecule type" value="Genomic_DNA"/>
</dbReference>
<name>A0A6A6VYX1_9PEZI</name>